<protein>
    <submittedName>
        <fullName evidence="2">Uncharacterized protein</fullName>
    </submittedName>
</protein>
<keyword evidence="3" id="KW-1185">Reference proteome</keyword>
<sequence>MGDYRNSDLFHAMEARIPVCPYTFISIILSLFMIECRYLALNYTLILVTRGSRNSFEPNGTGLTSLLSLPPLWA</sequence>
<gene>
    <name evidence="2" type="ORF">MetMK1DRAFT_00017810</name>
</gene>
<evidence type="ECO:0000313" key="2">
    <source>
        <dbReference type="EMBL" id="EHP69035.1"/>
    </source>
</evidence>
<dbReference type="EMBL" id="JH597768">
    <property type="protein sequence ID" value="EHP69035.1"/>
    <property type="molecule type" value="Genomic_DNA"/>
</dbReference>
<dbReference type="HOGENOM" id="CLU_2679023_0_0_2"/>
<keyword evidence="1" id="KW-1133">Transmembrane helix</keyword>
<accession>H2C5F8</accession>
<reference evidence="2 3" key="1">
    <citation type="submission" date="2012-01" db="EMBL/GenBank/DDBJ databases">
        <title>Improved High-Quality Draft sequence of Metallosphaera yellowstonensis MK1.</title>
        <authorList>
            <consortium name="US DOE Joint Genome Institute"/>
            <person name="Lucas S."/>
            <person name="Han J."/>
            <person name="Cheng J.-F."/>
            <person name="Goodwin L."/>
            <person name="Pitluck S."/>
            <person name="Peters L."/>
            <person name="Teshima H."/>
            <person name="Detter J.C."/>
            <person name="Han C."/>
            <person name="Tapia R."/>
            <person name="Land M."/>
            <person name="Hauser L."/>
            <person name="Kyrpides N."/>
            <person name="Kozubal M."/>
            <person name="Macur R.E."/>
            <person name="Jay Z."/>
            <person name="Inskeep W."/>
            <person name="Woyke T."/>
        </authorList>
    </citation>
    <scope>NUCLEOTIDE SEQUENCE [LARGE SCALE GENOMIC DNA]</scope>
    <source>
        <strain evidence="2 3">MK1</strain>
    </source>
</reference>
<proteinExistence type="predicted"/>
<dbReference type="STRING" id="671065.MetMK1DRAFT_00017810"/>
<feature type="transmembrane region" description="Helical" evidence="1">
    <location>
        <begin position="15"/>
        <end position="34"/>
    </location>
</feature>
<dbReference type="Proteomes" id="UP000003980">
    <property type="component" value="Unassembled WGS sequence"/>
</dbReference>
<name>H2C5F8_9CREN</name>
<dbReference type="AlphaFoldDB" id="H2C5F8"/>
<evidence type="ECO:0000256" key="1">
    <source>
        <dbReference type="SAM" id="Phobius"/>
    </source>
</evidence>
<keyword evidence="1" id="KW-0812">Transmembrane</keyword>
<evidence type="ECO:0000313" key="3">
    <source>
        <dbReference type="Proteomes" id="UP000003980"/>
    </source>
</evidence>
<keyword evidence="1" id="KW-0472">Membrane</keyword>
<organism evidence="2 3">
    <name type="scientific">Metallosphaera yellowstonensis MK1</name>
    <dbReference type="NCBI Taxonomy" id="671065"/>
    <lineage>
        <taxon>Archaea</taxon>
        <taxon>Thermoproteota</taxon>
        <taxon>Thermoprotei</taxon>
        <taxon>Sulfolobales</taxon>
        <taxon>Sulfolobaceae</taxon>
        <taxon>Metallosphaera</taxon>
    </lineage>
</organism>